<dbReference type="PANTHER" id="PTHR33164">
    <property type="entry name" value="TRANSCRIPTIONAL REGULATOR, MARR FAMILY"/>
    <property type="match status" value="1"/>
</dbReference>
<sequence length="153" mass="16238">MSQAEAVGDLQQSVGYALKQAAVALRSAMDAVLRPLDLTVPQYSCLEVLSQRPGLSNAELARATFVTRQAMHGVLRGLQDRGLVSRPASASHGRALPTQLTAAGRQHLQVASVAVRAVERRMLSPLSDADQHRLRNDLATCTAVLTADSGQTG</sequence>
<dbReference type="GO" id="GO:0003700">
    <property type="term" value="F:DNA-binding transcription factor activity"/>
    <property type="evidence" value="ECO:0007669"/>
    <property type="project" value="InterPro"/>
</dbReference>
<evidence type="ECO:0000259" key="1">
    <source>
        <dbReference type="PROSITE" id="PS50995"/>
    </source>
</evidence>
<protein>
    <recommendedName>
        <fullName evidence="1">HTH marR-type domain-containing protein</fullName>
    </recommendedName>
</protein>
<dbReference type="PROSITE" id="PS50995">
    <property type="entry name" value="HTH_MARR_2"/>
    <property type="match status" value="1"/>
</dbReference>
<organism evidence="2">
    <name type="scientific">uncultured Blastococcus sp</name>
    <dbReference type="NCBI Taxonomy" id="217144"/>
    <lineage>
        <taxon>Bacteria</taxon>
        <taxon>Bacillati</taxon>
        <taxon>Actinomycetota</taxon>
        <taxon>Actinomycetes</taxon>
        <taxon>Geodermatophilales</taxon>
        <taxon>Geodermatophilaceae</taxon>
        <taxon>Blastococcus</taxon>
        <taxon>environmental samples</taxon>
    </lineage>
</organism>
<dbReference type="InterPro" id="IPR036390">
    <property type="entry name" value="WH_DNA-bd_sf"/>
</dbReference>
<proteinExistence type="predicted"/>
<dbReference type="GO" id="GO:0006950">
    <property type="term" value="P:response to stress"/>
    <property type="evidence" value="ECO:0007669"/>
    <property type="project" value="TreeGrafter"/>
</dbReference>
<reference evidence="2" key="1">
    <citation type="submission" date="2020-02" db="EMBL/GenBank/DDBJ databases">
        <authorList>
            <person name="Meier V. D."/>
        </authorList>
    </citation>
    <scope>NUCLEOTIDE SEQUENCE</scope>
    <source>
        <strain evidence="2">AVDCRST_MAG57</strain>
    </source>
</reference>
<dbReference type="EMBL" id="CADCTI010000209">
    <property type="protein sequence ID" value="CAA9258942.1"/>
    <property type="molecule type" value="Genomic_DNA"/>
</dbReference>
<dbReference type="InterPro" id="IPR000835">
    <property type="entry name" value="HTH_MarR-typ"/>
</dbReference>
<dbReference type="SMART" id="SM00347">
    <property type="entry name" value="HTH_MARR"/>
    <property type="match status" value="1"/>
</dbReference>
<dbReference type="Gene3D" id="1.10.10.10">
    <property type="entry name" value="Winged helix-like DNA-binding domain superfamily/Winged helix DNA-binding domain"/>
    <property type="match status" value="1"/>
</dbReference>
<dbReference type="AlphaFoldDB" id="A0A6J4IRP9"/>
<dbReference type="InterPro" id="IPR036388">
    <property type="entry name" value="WH-like_DNA-bd_sf"/>
</dbReference>
<dbReference type="InterPro" id="IPR039422">
    <property type="entry name" value="MarR/SlyA-like"/>
</dbReference>
<dbReference type="SUPFAM" id="SSF46785">
    <property type="entry name" value="Winged helix' DNA-binding domain"/>
    <property type="match status" value="1"/>
</dbReference>
<dbReference type="Pfam" id="PF12802">
    <property type="entry name" value="MarR_2"/>
    <property type="match status" value="1"/>
</dbReference>
<feature type="domain" description="HTH marR-type" evidence="1">
    <location>
        <begin position="11"/>
        <end position="143"/>
    </location>
</feature>
<evidence type="ECO:0000313" key="2">
    <source>
        <dbReference type="EMBL" id="CAA9258942.1"/>
    </source>
</evidence>
<dbReference type="PANTHER" id="PTHR33164:SF43">
    <property type="entry name" value="HTH-TYPE TRANSCRIPTIONAL REPRESSOR YETL"/>
    <property type="match status" value="1"/>
</dbReference>
<accession>A0A6J4IRP9</accession>
<name>A0A6J4IRP9_9ACTN</name>
<gene>
    <name evidence="2" type="ORF">AVDCRST_MAG57-2520</name>
</gene>